<feature type="compositionally biased region" description="Polar residues" evidence="1">
    <location>
        <begin position="94"/>
        <end position="103"/>
    </location>
</feature>
<evidence type="ECO:0000313" key="4">
    <source>
        <dbReference type="EMBL" id="ELY27642.1"/>
    </source>
</evidence>
<organism evidence="4 5">
    <name type="scientific">Haloferax volcanii (strain ATCC 29605 / DSM 3757 / JCM 8879 / NBRC 14742 / NCIMB 2012 / VKM B-1768 / DS2)</name>
    <name type="common">Halobacterium volcanii</name>
    <dbReference type="NCBI Taxonomy" id="309800"/>
    <lineage>
        <taxon>Archaea</taxon>
        <taxon>Methanobacteriati</taxon>
        <taxon>Methanobacteriota</taxon>
        <taxon>Stenosarchaea group</taxon>
        <taxon>Halobacteria</taxon>
        <taxon>Halobacteriales</taxon>
        <taxon>Haloferacaceae</taxon>
        <taxon>Haloferax</taxon>
    </lineage>
</organism>
<dbReference type="AlphaFoldDB" id="A0A384KG62"/>
<feature type="transmembrane region" description="Helical" evidence="2">
    <location>
        <begin position="12"/>
        <end position="40"/>
    </location>
</feature>
<evidence type="ECO:0000313" key="5">
    <source>
        <dbReference type="Proteomes" id="UP000011532"/>
    </source>
</evidence>
<dbReference type="PANTHER" id="PTHR38138:SF1">
    <property type="entry name" value="ARCHAEAL TYPE IV PILIN N-TERMINAL DOMAIN-CONTAINING PROTEIN"/>
    <property type="match status" value="1"/>
</dbReference>
<dbReference type="OrthoDB" id="118020at2157"/>
<feature type="domain" description="Archaeal Type IV pilin N-terminal" evidence="3">
    <location>
        <begin position="11"/>
        <end position="97"/>
    </location>
</feature>
<comment type="caution">
    <text evidence="4">The sequence shown here is derived from an EMBL/GenBank/DDBJ whole genome shotgun (WGS) entry which is preliminary data.</text>
</comment>
<dbReference type="RefSeq" id="WP_004043971.1">
    <property type="nucleotide sequence ID" value="NC_013967.1"/>
</dbReference>
<keyword evidence="2" id="KW-1133">Transmembrane helix</keyword>
<reference evidence="5" key="1">
    <citation type="submission" date="2012-11" db="EMBL/GenBank/DDBJ databases">
        <authorList>
            <person name="Becker E.A."/>
            <person name="Seitzer P."/>
            <person name="Tritt A."/>
            <person name="Larsen D."/>
            <person name="Yao A."/>
            <person name="Wu D."/>
            <person name="Darling A."/>
            <person name="Eisen J.A."/>
            <person name="Facciotti M.T."/>
        </authorList>
    </citation>
    <scope>NUCLEOTIDE SEQUENCE [LARGE SCALE GENOMIC DNA]</scope>
    <source>
        <strain evidence="5">ATCC 29605 / DSM 3757 / JCM 8879 / NBRC 14742 / NCIMB 2012 / VKM B-1768 / DS2</strain>
    </source>
</reference>
<reference evidence="4 5" key="2">
    <citation type="journal article" date="2014" name="PLoS Genet.">
        <title>Phylogenetically driven sequencing of extremely halophilic archaea reveals strategies for static and dynamic osmo-response.</title>
        <authorList>
            <person name="Becker E.A."/>
            <person name="Seitzer P.M."/>
            <person name="Tritt A."/>
            <person name="Larsen D."/>
            <person name="Krusor M."/>
            <person name="Yao A.I."/>
            <person name="Wu D."/>
            <person name="Madern D."/>
            <person name="Eisen J.A."/>
            <person name="Darling A.E."/>
            <person name="Facciotti M.T."/>
        </authorList>
    </citation>
    <scope>NUCLEOTIDE SEQUENCE [LARGE SCALE GENOMIC DNA]</scope>
    <source>
        <strain evidence="5">ATCC 29605 / DSM 3757 / JCM 8879 / NBRC 14742 / NCIMB 2012 / VKM B-1768 / DS2</strain>
    </source>
</reference>
<evidence type="ECO:0000259" key="3">
    <source>
        <dbReference type="Pfam" id="PF07790"/>
    </source>
</evidence>
<keyword evidence="2" id="KW-0812">Transmembrane</keyword>
<dbReference type="InterPro" id="IPR013373">
    <property type="entry name" value="Flagellin/pilin_N_arc"/>
</dbReference>
<evidence type="ECO:0000256" key="1">
    <source>
        <dbReference type="SAM" id="MobiDB-lite"/>
    </source>
</evidence>
<keyword evidence="2" id="KW-0472">Membrane</keyword>
<gene>
    <name evidence="4" type="ORF">C498_13904</name>
</gene>
<dbReference type="Proteomes" id="UP000011532">
    <property type="component" value="Unassembled WGS sequence"/>
</dbReference>
<protein>
    <recommendedName>
        <fullName evidence="3">Archaeal Type IV pilin N-terminal domain-containing protein</fullName>
    </recommendedName>
</protein>
<dbReference type="InterPro" id="IPR012859">
    <property type="entry name" value="Pilin_N_archaeal"/>
</dbReference>
<dbReference type="EMBL" id="AOHU01000092">
    <property type="protein sequence ID" value="ELY27642.1"/>
    <property type="molecule type" value="Genomic_DNA"/>
</dbReference>
<dbReference type="Pfam" id="PF07790">
    <property type="entry name" value="Pilin_N"/>
    <property type="match status" value="1"/>
</dbReference>
<dbReference type="SMR" id="A0A384KG62"/>
<sequence length="173" mass="17671">MKLKQLFEDDDAVSPVIGVILMVAITVILAAVIGTFVLGLGEQTATAPQASFSFDYENNSAGASSGDGVQGDVLKITHESGSQIAADRLSVSVTGAENGSGDSASLADDEPDIPDPMNAGKTIELNDTSFGLDIGTDTPAQDVNLAGATVRLVWTDEAGSSSATLQRWSGPNA</sequence>
<dbReference type="NCBIfam" id="TIGR02537">
    <property type="entry name" value="arch_flag_Nterm"/>
    <property type="match status" value="1"/>
</dbReference>
<accession>A0A384KG62</accession>
<feature type="region of interest" description="Disordered" evidence="1">
    <location>
        <begin position="94"/>
        <end position="115"/>
    </location>
</feature>
<proteinExistence type="predicted"/>
<name>A0A384KG62_HALVD</name>
<dbReference type="PANTHER" id="PTHR38138">
    <property type="entry name" value="VNG6441H"/>
    <property type="match status" value="1"/>
</dbReference>
<evidence type="ECO:0000256" key="2">
    <source>
        <dbReference type="SAM" id="Phobius"/>
    </source>
</evidence>
<dbReference type="GeneID" id="8924016"/>